<feature type="compositionally biased region" description="Polar residues" evidence="1">
    <location>
        <begin position="807"/>
        <end position="817"/>
    </location>
</feature>
<dbReference type="EMBL" id="CH902621">
    <property type="protein sequence ID" value="EDV44551.2"/>
    <property type="molecule type" value="Genomic_DNA"/>
</dbReference>
<dbReference type="STRING" id="7217.B3MQC5"/>
<protein>
    <recommendedName>
        <fullName evidence="6">Fibronectin type-III domain-containing protein</fullName>
    </recommendedName>
</protein>
<gene>
    <name evidence="4" type="primary">Dana\GF20271</name>
    <name evidence="4" type="synonym">dana_GLEANR_2683</name>
    <name evidence="4" type="ORF">GF20271</name>
</gene>
<evidence type="ECO:0000256" key="1">
    <source>
        <dbReference type="SAM" id="MobiDB-lite"/>
    </source>
</evidence>
<evidence type="ECO:0000256" key="2">
    <source>
        <dbReference type="SAM" id="Phobius"/>
    </source>
</evidence>
<name>B3MQC5_DROAN</name>
<dbReference type="InParanoid" id="B3MQC5"/>
<sequence>MPCQLIKLILLLLLRITMIDVANGTIACQMDTGREPWVAGNDYSVSCDCNGELNVTLWNGETQLGSGGGGHVSGRVINATAGWNEIKCVRSSELLMATENVVVRIEVDTEKVECRLVKTELSCAFERPDEENVWHDTRYRLRSNATASVPCQRENDTSPRMHCNGVVKPYFTEYSLSLETYDAEDRMLYAQNFTRKSAAIEVLQWSTLTKVDPQASQTCVFWRDSTTPSDKIIEWQVDLRLSNSQPYHESYTLDGQFQADRIYEQFCFPTPRWGHQSYDLTLRRRIKPNGPWSTPHPPINFTTLGIPPARPPQILPNGFAYSPRARSLRVFWLRLNETEFNGPNMTYLVTSEQGNATKLVSNVSAIYEHWDPSTRARIQVASHNENGSSEHASWLAVPELSDAEKHQPRNLRWENTTLVWDEPEDSTNLSGHIVYWCFPALDEYEICNDTHPIEWEWVADGSSHQFQSRELNKVAVSATYSDNSTGGMVWLGHPPDSIRHSGSTIVAMVVLVVFLISILPVMATYRWIRNQRNIEVELPAYWQHIYEELKKGNLEPSSHPEKPIPMEDLAPRRKLGVPSEKLLSSSFPKPQEDDFKLQMSILGPAVMEYNDNYVTQGGNLWNFLSESDSGCIIPPSVVATSENCDSQDSATRDSLPETTNGYVLPPPVLSANIPSQPQDTSLRNSLPEPSNGYVLPPPLSPALPLARPPQSSLWSSLPESNSGYVLPPSVCSSSFASPDRLLPGNPGTISNSLSEPNTGYVPAPPALARPPQSSLWNSLPESNNGYVLPPSVCSSSFASPERMLQGSRGTITNSLPEPNTGYVQAPPPALERTSQSPPPRDKDYLPMKTVSDGYCPYSPKR</sequence>
<feature type="compositionally biased region" description="Polar residues" evidence="1">
    <location>
        <begin position="747"/>
        <end position="757"/>
    </location>
</feature>
<feature type="region of interest" description="Disordered" evidence="1">
    <location>
        <begin position="641"/>
        <end position="697"/>
    </location>
</feature>
<keyword evidence="3" id="KW-0732">Signal</keyword>
<reference evidence="4 5" key="1">
    <citation type="journal article" date="2007" name="Nature">
        <title>Evolution of genes and genomes on the Drosophila phylogeny.</title>
        <authorList>
            <consortium name="Drosophila 12 Genomes Consortium"/>
            <person name="Clark A.G."/>
            <person name="Eisen M.B."/>
            <person name="Smith D.R."/>
            <person name="Bergman C.M."/>
            <person name="Oliver B."/>
            <person name="Markow T.A."/>
            <person name="Kaufman T.C."/>
            <person name="Kellis M."/>
            <person name="Gelbart W."/>
            <person name="Iyer V.N."/>
            <person name="Pollard D.A."/>
            <person name="Sackton T.B."/>
            <person name="Larracuente A.M."/>
            <person name="Singh N.D."/>
            <person name="Abad J.P."/>
            <person name="Abt D.N."/>
            <person name="Adryan B."/>
            <person name="Aguade M."/>
            <person name="Akashi H."/>
            <person name="Anderson W.W."/>
            <person name="Aquadro C.F."/>
            <person name="Ardell D.H."/>
            <person name="Arguello R."/>
            <person name="Artieri C.G."/>
            <person name="Barbash D.A."/>
            <person name="Barker D."/>
            <person name="Barsanti P."/>
            <person name="Batterham P."/>
            <person name="Batzoglou S."/>
            <person name="Begun D."/>
            <person name="Bhutkar A."/>
            <person name="Blanco E."/>
            <person name="Bosak S.A."/>
            <person name="Bradley R.K."/>
            <person name="Brand A.D."/>
            <person name="Brent M.R."/>
            <person name="Brooks A.N."/>
            <person name="Brown R.H."/>
            <person name="Butlin R.K."/>
            <person name="Caggese C."/>
            <person name="Calvi B.R."/>
            <person name="Bernardo de Carvalho A."/>
            <person name="Caspi A."/>
            <person name="Castrezana S."/>
            <person name="Celniker S.E."/>
            <person name="Chang J.L."/>
            <person name="Chapple C."/>
            <person name="Chatterji S."/>
            <person name="Chinwalla A."/>
            <person name="Civetta A."/>
            <person name="Clifton S.W."/>
            <person name="Comeron J.M."/>
            <person name="Costello J.C."/>
            <person name="Coyne J.A."/>
            <person name="Daub J."/>
            <person name="David R.G."/>
            <person name="Delcher A.L."/>
            <person name="Delehaunty K."/>
            <person name="Do C.B."/>
            <person name="Ebling H."/>
            <person name="Edwards K."/>
            <person name="Eickbush T."/>
            <person name="Evans J.D."/>
            <person name="Filipski A."/>
            <person name="Findeiss S."/>
            <person name="Freyhult E."/>
            <person name="Fulton L."/>
            <person name="Fulton R."/>
            <person name="Garcia A.C."/>
            <person name="Gardiner A."/>
            <person name="Garfield D.A."/>
            <person name="Garvin B.E."/>
            <person name="Gibson G."/>
            <person name="Gilbert D."/>
            <person name="Gnerre S."/>
            <person name="Godfrey J."/>
            <person name="Good R."/>
            <person name="Gotea V."/>
            <person name="Gravely B."/>
            <person name="Greenberg A.J."/>
            <person name="Griffiths-Jones S."/>
            <person name="Gross S."/>
            <person name="Guigo R."/>
            <person name="Gustafson E.A."/>
            <person name="Haerty W."/>
            <person name="Hahn M.W."/>
            <person name="Halligan D.L."/>
            <person name="Halpern A.L."/>
            <person name="Halter G.M."/>
            <person name="Han M.V."/>
            <person name="Heger A."/>
            <person name="Hillier L."/>
            <person name="Hinrichs A.S."/>
            <person name="Holmes I."/>
            <person name="Hoskins R.A."/>
            <person name="Hubisz M.J."/>
            <person name="Hultmark D."/>
            <person name="Huntley M.A."/>
            <person name="Jaffe D.B."/>
            <person name="Jagadeeshan S."/>
            <person name="Jeck W.R."/>
            <person name="Johnson J."/>
            <person name="Jones C.D."/>
            <person name="Jordan W.C."/>
            <person name="Karpen G.H."/>
            <person name="Kataoka E."/>
            <person name="Keightley P.D."/>
            <person name="Kheradpour P."/>
            <person name="Kirkness E.F."/>
            <person name="Koerich L.B."/>
            <person name="Kristiansen K."/>
            <person name="Kudrna D."/>
            <person name="Kulathinal R.J."/>
            <person name="Kumar S."/>
            <person name="Kwok R."/>
            <person name="Lander E."/>
            <person name="Langley C.H."/>
            <person name="Lapoint R."/>
            <person name="Lazzaro B.P."/>
            <person name="Lee S.J."/>
            <person name="Levesque L."/>
            <person name="Li R."/>
            <person name="Lin C.F."/>
            <person name="Lin M.F."/>
            <person name="Lindblad-Toh K."/>
            <person name="Llopart A."/>
            <person name="Long M."/>
            <person name="Low L."/>
            <person name="Lozovsky E."/>
            <person name="Lu J."/>
            <person name="Luo M."/>
            <person name="Machado C.A."/>
            <person name="Makalowski W."/>
            <person name="Marzo M."/>
            <person name="Matsuda M."/>
            <person name="Matzkin L."/>
            <person name="McAllister B."/>
            <person name="McBride C.S."/>
            <person name="McKernan B."/>
            <person name="McKernan K."/>
            <person name="Mendez-Lago M."/>
            <person name="Minx P."/>
            <person name="Mollenhauer M.U."/>
            <person name="Montooth K."/>
            <person name="Mount S.M."/>
            <person name="Mu X."/>
            <person name="Myers E."/>
            <person name="Negre B."/>
            <person name="Newfeld S."/>
            <person name="Nielsen R."/>
            <person name="Noor M.A."/>
            <person name="O'Grady P."/>
            <person name="Pachter L."/>
            <person name="Papaceit M."/>
            <person name="Parisi M.J."/>
            <person name="Parisi M."/>
            <person name="Parts L."/>
            <person name="Pedersen J.S."/>
            <person name="Pesole G."/>
            <person name="Phillippy A.M."/>
            <person name="Ponting C.P."/>
            <person name="Pop M."/>
            <person name="Porcelli D."/>
            <person name="Powell J.R."/>
            <person name="Prohaska S."/>
            <person name="Pruitt K."/>
            <person name="Puig M."/>
            <person name="Quesneville H."/>
            <person name="Ram K.R."/>
            <person name="Rand D."/>
            <person name="Rasmussen M.D."/>
            <person name="Reed L.K."/>
            <person name="Reenan R."/>
            <person name="Reily A."/>
            <person name="Remington K.A."/>
            <person name="Rieger T.T."/>
            <person name="Ritchie M.G."/>
            <person name="Robin C."/>
            <person name="Rogers Y.H."/>
            <person name="Rohde C."/>
            <person name="Rozas J."/>
            <person name="Rubenfield M.J."/>
            <person name="Ruiz A."/>
            <person name="Russo S."/>
            <person name="Salzberg S.L."/>
            <person name="Sanchez-Gracia A."/>
            <person name="Saranga D.J."/>
            <person name="Sato H."/>
            <person name="Schaeffer S.W."/>
            <person name="Schatz M.C."/>
            <person name="Schlenke T."/>
            <person name="Schwartz R."/>
            <person name="Segarra C."/>
            <person name="Singh R.S."/>
            <person name="Sirot L."/>
            <person name="Sirota M."/>
            <person name="Sisneros N.B."/>
            <person name="Smith C.D."/>
            <person name="Smith T.F."/>
            <person name="Spieth J."/>
            <person name="Stage D.E."/>
            <person name="Stark A."/>
            <person name="Stephan W."/>
            <person name="Strausberg R.L."/>
            <person name="Strempel S."/>
            <person name="Sturgill D."/>
            <person name="Sutton G."/>
            <person name="Sutton G.G."/>
            <person name="Tao W."/>
            <person name="Teichmann S."/>
            <person name="Tobari Y.N."/>
            <person name="Tomimura Y."/>
            <person name="Tsolas J.M."/>
            <person name="Valente V.L."/>
            <person name="Venter E."/>
            <person name="Venter J.C."/>
            <person name="Vicario S."/>
            <person name="Vieira F.G."/>
            <person name="Vilella A.J."/>
            <person name="Villasante A."/>
            <person name="Walenz B."/>
            <person name="Wang J."/>
            <person name="Wasserman M."/>
            <person name="Watts T."/>
            <person name="Wilson D."/>
            <person name="Wilson R.K."/>
            <person name="Wing R.A."/>
            <person name="Wolfner M.F."/>
            <person name="Wong A."/>
            <person name="Wong G.K."/>
            <person name="Wu C.I."/>
            <person name="Wu G."/>
            <person name="Yamamoto D."/>
            <person name="Yang H.P."/>
            <person name="Yang S.P."/>
            <person name="Yorke J.A."/>
            <person name="Yoshida K."/>
            <person name="Zdobnov E."/>
            <person name="Zhang P."/>
            <person name="Zhang Y."/>
            <person name="Zimin A.V."/>
            <person name="Baldwin J."/>
            <person name="Abdouelleil A."/>
            <person name="Abdulkadir J."/>
            <person name="Abebe A."/>
            <person name="Abera B."/>
            <person name="Abreu J."/>
            <person name="Acer S.C."/>
            <person name="Aftuck L."/>
            <person name="Alexander A."/>
            <person name="An P."/>
            <person name="Anderson E."/>
            <person name="Anderson S."/>
            <person name="Arachi H."/>
            <person name="Azer M."/>
            <person name="Bachantsang P."/>
            <person name="Barry A."/>
            <person name="Bayul T."/>
            <person name="Berlin A."/>
            <person name="Bessette D."/>
            <person name="Bloom T."/>
            <person name="Blye J."/>
            <person name="Boguslavskiy L."/>
            <person name="Bonnet C."/>
            <person name="Boukhgalter B."/>
            <person name="Bourzgui I."/>
            <person name="Brown A."/>
            <person name="Cahill P."/>
            <person name="Channer S."/>
            <person name="Cheshatsang Y."/>
            <person name="Chuda L."/>
            <person name="Citroen M."/>
            <person name="Collymore A."/>
            <person name="Cooke P."/>
            <person name="Costello M."/>
            <person name="D'Aco K."/>
            <person name="Daza R."/>
            <person name="De Haan G."/>
            <person name="DeGray S."/>
            <person name="DeMaso C."/>
            <person name="Dhargay N."/>
            <person name="Dooley K."/>
            <person name="Dooley E."/>
            <person name="Doricent M."/>
            <person name="Dorje P."/>
            <person name="Dorjee K."/>
            <person name="Dupes A."/>
            <person name="Elong R."/>
            <person name="Falk J."/>
            <person name="Farina A."/>
            <person name="Faro S."/>
            <person name="Ferguson D."/>
            <person name="Fisher S."/>
            <person name="Foley C.D."/>
            <person name="Franke A."/>
            <person name="Friedrich D."/>
            <person name="Gadbois L."/>
            <person name="Gearin G."/>
            <person name="Gearin C.R."/>
            <person name="Giannoukos G."/>
            <person name="Goode T."/>
            <person name="Graham J."/>
            <person name="Grandbois E."/>
            <person name="Grewal S."/>
            <person name="Gyaltsen K."/>
            <person name="Hafez N."/>
            <person name="Hagos B."/>
            <person name="Hall J."/>
            <person name="Henson C."/>
            <person name="Hollinger A."/>
            <person name="Honan T."/>
            <person name="Huard M.D."/>
            <person name="Hughes L."/>
            <person name="Hurhula B."/>
            <person name="Husby M.E."/>
            <person name="Kamat A."/>
            <person name="Kanga B."/>
            <person name="Kashin S."/>
            <person name="Khazanovich D."/>
            <person name="Kisner P."/>
            <person name="Lance K."/>
            <person name="Lara M."/>
            <person name="Lee W."/>
            <person name="Lennon N."/>
            <person name="Letendre F."/>
            <person name="LeVine R."/>
            <person name="Lipovsky A."/>
            <person name="Liu X."/>
            <person name="Liu J."/>
            <person name="Liu S."/>
            <person name="Lokyitsang T."/>
            <person name="Lokyitsang Y."/>
            <person name="Lubonja R."/>
            <person name="Lui A."/>
            <person name="MacDonald P."/>
            <person name="Magnisalis V."/>
            <person name="Maru K."/>
            <person name="Matthews C."/>
            <person name="McCusker W."/>
            <person name="McDonough S."/>
            <person name="Mehta T."/>
            <person name="Meldrim J."/>
            <person name="Meneus L."/>
            <person name="Mihai O."/>
            <person name="Mihalev A."/>
            <person name="Mihova T."/>
            <person name="Mittelman R."/>
            <person name="Mlenga V."/>
            <person name="Montmayeur A."/>
            <person name="Mulrain L."/>
            <person name="Navidi A."/>
            <person name="Naylor J."/>
            <person name="Negash T."/>
            <person name="Nguyen T."/>
            <person name="Nguyen N."/>
            <person name="Nicol R."/>
            <person name="Norbu C."/>
            <person name="Norbu N."/>
            <person name="Novod N."/>
            <person name="O'Neill B."/>
            <person name="Osman S."/>
            <person name="Markiewicz E."/>
            <person name="Oyono O.L."/>
            <person name="Patti C."/>
            <person name="Phunkhang P."/>
            <person name="Pierre F."/>
            <person name="Priest M."/>
            <person name="Raghuraman S."/>
            <person name="Rege F."/>
            <person name="Reyes R."/>
            <person name="Rise C."/>
            <person name="Rogov P."/>
            <person name="Ross K."/>
            <person name="Ryan E."/>
            <person name="Settipalli S."/>
            <person name="Shea T."/>
            <person name="Sherpa N."/>
            <person name="Shi L."/>
            <person name="Shih D."/>
            <person name="Sparrow T."/>
            <person name="Spaulding J."/>
            <person name="Stalker J."/>
            <person name="Stange-Thomann N."/>
            <person name="Stavropoulos S."/>
            <person name="Stone C."/>
            <person name="Strader C."/>
            <person name="Tesfaye S."/>
            <person name="Thomson T."/>
            <person name="Thoulutsang Y."/>
            <person name="Thoulutsang D."/>
            <person name="Topham K."/>
            <person name="Topping I."/>
            <person name="Tsamla T."/>
            <person name="Vassiliev H."/>
            <person name="Vo A."/>
            <person name="Wangchuk T."/>
            <person name="Wangdi T."/>
            <person name="Weiand M."/>
            <person name="Wilkinson J."/>
            <person name="Wilson A."/>
            <person name="Yadav S."/>
            <person name="Young G."/>
            <person name="Yu Q."/>
            <person name="Zembek L."/>
            <person name="Zhong D."/>
            <person name="Zimmer A."/>
            <person name="Zwirko Z."/>
            <person name="Jaffe D.B."/>
            <person name="Alvarez P."/>
            <person name="Brockman W."/>
            <person name="Butler J."/>
            <person name="Chin C."/>
            <person name="Gnerre S."/>
            <person name="Grabherr M."/>
            <person name="Kleber M."/>
            <person name="Mauceli E."/>
            <person name="MacCallum I."/>
        </authorList>
    </citation>
    <scope>NUCLEOTIDE SEQUENCE [LARGE SCALE GENOMIC DNA]</scope>
    <source>
        <strain evidence="5">Tucson 14024-0371.13</strain>
    </source>
</reference>
<evidence type="ECO:0000256" key="3">
    <source>
        <dbReference type="SAM" id="SignalP"/>
    </source>
</evidence>
<dbReference type="AlphaFoldDB" id="B3MQC5"/>
<keyword evidence="2" id="KW-0812">Transmembrane</keyword>
<dbReference type="KEGG" id="dan:6502982"/>
<keyword evidence="2" id="KW-0472">Membrane</keyword>
<proteinExistence type="predicted"/>
<dbReference type="GeneID" id="6502982"/>
<evidence type="ECO:0000313" key="4">
    <source>
        <dbReference type="EMBL" id="EDV44551.2"/>
    </source>
</evidence>
<dbReference type="HOGENOM" id="CLU_337487_0_0_1"/>
<keyword evidence="5" id="KW-1185">Reference proteome</keyword>
<organism evidence="4 5">
    <name type="scientific">Drosophila ananassae</name>
    <name type="common">Fruit fly</name>
    <dbReference type="NCBI Taxonomy" id="7217"/>
    <lineage>
        <taxon>Eukaryota</taxon>
        <taxon>Metazoa</taxon>
        <taxon>Ecdysozoa</taxon>
        <taxon>Arthropoda</taxon>
        <taxon>Hexapoda</taxon>
        <taxon>Insecta</taxon>
        <taxon>Pterygota</taxon>
        <taxon>Neoptera</taxon>
        <taxon>Endopterygota</taxon>
        <taxon>Diptera</taxon>
        <taxon>Brachycera</taxon>
        <taxon>Muscomorpha</taxon>
        <taxon>Ephydroidea</taxon>
        <taxon>Drosophilidae</taxon>
        <taxon>Drosophila</taxon>
        <taxon>Sophophora</taxon>
    </lineage>
</organism>
<feature type="signal peptide" evidence="3">
    <location>
        <begin position="1"/>
        <end position="24"/>
    </location>
</feature>
<accession>B3MQC5</accession>
<feature type="compositionally biased region" description="Polar residues" evidence="1">
    <location>
        <begin position="672"/>
        <end position="688"/>
    </location>
</feature>
<evidence type="ECO:0000313" key="5">
    <source>
        <dbReference type="Proteomes" id="UP000007801"/>
    </source>
</evidence>
<keyword evidence="2" id="KW-1133">Transmembrane helix</keyword>
<dbReference type="OrthoDB" id="6381660at2759"/>
<dbReference type="Proteomes" id="UP000007801">
    <property type="component" value="Unassembled WGS sequence"/>
</dbReference>
<feature type="chain" id="PRO_5006454899" description="Fibronectin type-III domain-containing protein" evidence="3">
    <location>
        <begin position="25"/>
        <end position="861"/>
    </location>
</feature>
<feature type="transmembrane region" description="Helical" evidence="2">
    <location>
        <begin position="505"/>
        <end position="525"/>
    </location>
</feature>
<dbReference type="FunCoup" id="B3MQC5">
    <property type="interactions" value="3"/>
</dbReference>
<dbReference type="SUPFAM" id="SSF49265">
    <property type="entry name" value="Fibronectin type III"/>
    <property type="match status" value="1"/>
</dbReference>
<feature type="region of interest" description="Disordered" evidence="1">
    <location>
        <begin position="742"/>
        <end position="775"/>
    </location>
</feature>
<evidence type="ECO:0008006" key="6">
    <source>
        <dbReference type="Google" id="ProtNLM"/>
    </source>
</evidence>
<feature type="region of interest" description="Disordered" evidence="1">
    <location>
        <begin position="797"/>
        <end position="861"/>
    </location>
</feature>
<dbReference type="InterPro" id="IPR036116">
    <property type="entry name" value="FN3_sf"/>
</dbReference>